<dbReference type="CDD" id="cd07061">
    <property type="entry name" value="HP_HAP_like"/>
    <property type="match status" value="1"/>
</dbReference>
<comment type="catalytic activity">
    <reaction evidence="9">
        <text>1D-myo-inositol hexakisphosphate + ATP = 1-diphospho-1D-myo-inositol 2,3,4,5,6-pentakisphosphate + ADP</text>
        <dbReference type="Rhea" id="RHEA:37459"/>
        <dbReference type="ChEBI" id="CHEBI:30616"/>
        <dbReference type="ChEBI" id="CHEBI:58130"/>
        <dbReference type="ChEBI" id="CHEBI:74946"/>
        <dbReference type="ChEBI" id="CHEBI:456216"/>
        <dbReference type="EC" id="2.7.4.24"/>
    </reaction>
    <physiologicalReaction direction="left-to-right" evidence="9">
        <dbReference type="Rhea" id="RHEA:37460"/>
    </physiologicalReaction>
</comment>
<dbReference type="EC" id="2.7.4.24" evidence="10"/>
<dbReference type="EMBL" id="HBNS01039166">
    <property type="protein sequence ID" value="CAE4636908.1"/>
    <property type="molecule type" value="Transcribed_RNA"/>
</dbReference>
<dbReference type="FunFam" id="3.40.50.11950:FF:000002">
    <property type="entry name" value="Inositol hexakisphosphate and diphosphoinositol-pentakisphosphate kinase"/>
    <property type="match status" value="1"/>
</dbReference>
<dbReference type="GO" id="GO:0033857">
    <property type="term" value="F:5-diphosphoinositol pentakisphosphate 1-kinase activity"/>
    <property type="evidence" value="ECO:0007669"/>
    <property type="project" value="TreeGrafter"/>
</dbReference>
<keyword evidence="6 10" id="KW-0418">Kinase</keyword>
<sequence>MASESKFTKRVDSGLSRSGSESEMSNTNNPPTPLLDNPNMENDNKLFAAHIAAALQNTCATDSITIRKPTIPSKSPFMNFNPPTPPPDAKKPMESIHEAPPPPPPPPHLEEEETNKGKKRIRLGICAMDKKARSKPMAEILSRLSDTLFEIVFFGDALLLHSPVSEWPIVDVLIAFYSSGYPLDKAIQYADLRKPFVLNDLQMQHTLKDRRKVYDLLEEAGIDVPTHVYMSRDGYVSTGTGAGTNPKESELVEHDDHIELNGVVMNKPFVEKPIDADDHNIAIYYPTSAGGGCKKLFRKVGDRSSEFYPDINEVRRDGSYIYEEFVETQGTDVKMYTVGPDYGHAEARKSPTVDGKVERNSDGKEIRFPVILTLREKEIARRIVLVFKQLVCGFDLLRVQEGDSLVSYVCDVNGWSFVKKNQKYYDDCAQILSEHMLAAVNPAELRGFSAIDPLLTSMEDDGNNNTYNDNTIKKKSAKQTLIQRAVNMLQMDPPPVSRSDSDNNLDTPTGISRSDSNFMPDDIDMSLPVRDIPGKLAQQPASRVTSTSNSTTDETTTAPSSDLLVTPNNTAVQSRSTTEYDTDNDTTSTPTSSNNEKTNNTPTQMELRCVIAIIRHGDRTPKQKMKVNMTEPHLLAYFHEHCDNPKKDLKIKAKKPMREFLELVKLMIREKEEARKLILETSKKRVHPSSLDLFNKLKIMRDVLLRWKIGGLNRKLQIKPKSWEEVEDEEGNVSYECTEAQVILKWGGNLTKLGERQAINLGQRLRHEMYPNSPGGGILRLHSTFRHDLKIKTSDEGRVMKTAAAFAKGMLELEGEIPPILVSLVHKDKDSQHMLDPTGNKEVKHELEEYKVRINENLQKDLDFSNTTTEEHEQIVGPTSLVSMHKALKEVGNPRKTLFKIREVIGELLEKLDEMLGLITSGDENKIEGGEGLKGESELDEALSGIKLYKGETLLELTERWRLLYCKLYDEEKDKFDLSRVPDVHDNVRYDVLYFFSLSVRTCVLLKFPINYFSNI</sequence>
<feature type="compositionally biased region" description="Polar residues" evidence="11">
    <location>
        <begin position="502"/>
        <end position="517"/>
    </location>
</feature>
<comment type="subcellular location">
    <subcellularLocation>
        <location evidence="1 10">Cytoplasm</location>
        <location evidence="1 10">Cytosol</location>
    </subcellularLocation>
</comment>
<dbReference type="SUPFAM" id="SSF53254">
    <property type="entry name" value="Phosphoglycerate mutase-like"/>
    <property type="match status" value="1"/>
</dbReference>
<comment type="similarity">
    <text evidence="2 10">Belongs to the histidine acid phosphatase family. VIP1 subfamily.</text>
</comment>
<dbReference type="InterPro" id="IPR033379">
    <property type="entry name" value="Acid_Pase_AS"/>
</dbReference>
<evidence type="ECO:0000259" key="12">
    <source>
        <dbReference type="Pfam" id="PF18086"/>
    </source>
</evidence>
<dbReference type="Pfam" id="PF00328">
    <property type="entry name" value="His_Phos_2"/>
    <property type="match status" value="1"/>
</dbReference>
<feature type="region of interest" description="Disordered" evidence="11">
    <location>
        <begin position="491"/>
        <end position="603"/>
    </location>
</feature>
<evidence type="ECO:0000256" key="4">
    <source>
        <dbReference type="ARBA" id="ARBA00022679"/>
    </source>
</evidence>
<feature type="compositionally biased region" description="Polar residues" evidence="11">
    <location>
        <begin position="566"/>
        <end position="579"/>
    </location>
</feature>
<accession>A0A6V2KMC2</accession>
<keyword evidence="4 10" id="KW-0808">Transferase</keyword>
<dbReference type="GO" id="GO:0005524">
    <property type="term" value="F:ATP binding"/>
    <property type="evidence" value="ECO:0007669"/>
    <property type="project" value="UniProtKB-KW"/>
</dbReference>
<dbReference type="InterPro" id="IPR037446">
    <property type="entry name" value="His_Pase_VIP1"/>
</dbReference>
<dbReference type="Gene3D" id="3.30.470.20">
    <property type="entry name" value="ATP-grasp fold, B domain"/>
    <property type="match status" value="1"/>
</dbReference>
<keyword evidence="5 10" id="KW-0547">Nucleotide-binding</keyword>
<dbReference type="InterPro" id="IPR040557">
    <property type="entry name" value="VIP1_N"/>
</dbReference>
<dbReference type="Pfam" id="PF18086">
    <property type="entry name" value="PPIP5K2_N"/>
    <property type="match status" value="1"/>
</dbReference>
<dbReference type="PANTHER" id="PTHR12750:SF9">
    <property type="entry name" value="INOSITOL HEXAKISPHOSPHATE AND DIPHOSPHOINOSITOL-PENTAKISPHOSPHATE KINASE"/>
    <property type="match status" value="1"/>
</dbReference>
<feature type="compositionally biased region" description="Basic and acidic residues" evidence="11">
    <location>
        <begin position="1"/>
        <end position="12"/>
    </location>
</feature>
<dbReference type="GO" id="GO:0032958">
    <property type="term" value="P:inositol phosphate biosynthetic process"/>
    <property type="evidence" value="ECO:0007669"/>
    <property type="project" value="TreeGrafter"/>
</dbReference>
<evidence type="ECO:0000313" key="14">
    <source>
        <dbReference type="EMBL" id="CAE4636916.1"/>
    </source>
</evidence>
<dbReference type="InterPro" id="IPR029033">
    <property type="entry name" value="His_PPase_superfam"/>
</dbReference>
<dbReference type="Gene3D" id="3.40.50.11950">
    <property type="match status" value="1"/>
</dbReference>
<dbReference type="AlphaFoldDB" id="A0A6V2KMC2"/>
<evidence type="ECO:0000256" key="5">
    <source>
        <dbReference type="ARBA" id="ARBA00022741"/>
    </source>
</evidence>
<evidence type="ECO:0000256" key="7">
    <source>
        <dbReference type="ARBA" id="ARBA00022840"/>
    </source>
</evidence>
<feature type="compositionally biased region" description="Polar residues" evidence="11">
    <location>
        <begin position="15"/>
        <end position="25"/>
    </location>
</feature>
<feature type="compositionally biased region" description="Basic and acidic residues" evidence="11">
    <location>
        <begin position="88"/>
        <end position="97"/>
    </location>
</feature>
<feature type="region of interest" description="Disordered" evidence="11">
    <location>
        <begin position="68"/>
        <end position="118"/>
    </location>
</feature>
<protein>
    <recommendedName>
        <fullName evidence="10">Inositol hexakisphosphate and diphosphoinositol-pentakisphosphate kinase</fullName>
        <ecNumber evidence="10">2.7.4.24</ecNumber>
    </recommendedName>
</protein>
<proteinExistence type="inferred from homology"/>
<evidence type="ECO:0000256" key="2">
    <source>
        <dbReference type="ARBA" id="ARBA00005609"/>
    </source>
</evidence>
<evidence type="ECO:0000256" key="9">
    <source>
        <dbReference type="ARBA" id="ARBA00034629"/>
    </source>
</evidence>
<reference evidence="13" key="1">
    <citation type="submission" date="2021-01" db="EMBL/GenBank/DDBJ databases">
        <authorList>
            <person name="Corre E."/>
            <person name="Pelletier E."/>
            <person name="Niang G."/>
            <person name="Scheremetjew M."/>
            <person name="Finn R."/>
            <person name="Kale V."/>
            <person name="Holt S."/>
            <person name="Cochrane G."/>
            <person name="Meng A."/>
            <person name="Brown T."/>
            <person name="Cohen L."/>
        </authorList>
    </citation>
    <scope>NUCLEOTIDE SEQUENCE</scope>
    <source>
        <strain evidence="13">GSO104</strain>
    </source>
</reference>
<dbReference type="Gene3D" id="3.40.50.1240">
    <property type="entry name" value="Phosphoglycerate mutase-like"/>
    <property type="match status" value="1"/>
</dbReference>
<keyword evidence="7 10" id="KW-0067">ATP-binding</keyword>
<evidence type="ECO:0000256" key="8">
    <source>
        <dbReference type="ARBA" id="ARBA00033696"/>
    </source>
</evidence>
<feature type="domain" description="VIP1 N-terminal" evidence="12">
    <location>
        <begin position="121"/>
        <end position="209"/>
    </location>
</feature>
<evidence type="ECO:0000256" key="3">
    <source>
        <dbReference type="ARBA" id="ARBA00022490"/>
    </source>
</evidence>
<feature type="compositionally biased region" description="Low complexity" evidence="11">
    <location>
        <begin position="26"/>
        <end position="39"/>
    </location>
</feature>
<dbReference type="InterPro" id="IPR000560">
    <property type="entry name" value="His_Pase_clade-2"/>
</dbReference>
<evidence type="ECO:0000256" key="11">
    <source>
        <dbReference type="SAM" id="MobiDB-lite"/>
    </source>
</evidence>
<evidence type="ECO:0000256" key="1">
    <source>
        <dbReference type="ARBA" id="ARBA00004514"/>
    </source>
</evidence>
<dbReference type="GO" id="GO:0006020">
    <property type="term" value="P:inositol metabolic process"/>
    <property type="evidence" value="ECO:0007669"/>
    <property type="project" value="TreeGrafter"/>
</dbReference>
<gene>
    <name evidence="13" type="ORF">DBRI00130_LOCUS30536</name>
    <name evidence="14" type="ORF">DBRI00130_LOCUS30540</name>
</gene>
<dbReference type="PROSITE" id="PS00616">
    <property type="entry name" value="HIS_ACID_PHOSPHAT_1"/>
    <property type="match status" value="1"/>
</dbReference>
<organism evidence="13">
    <name type="scientific">Ditylum brightwellii</name>
    <dbReference type="NCBI Taxonomy" id="49249"/>
    <lineage>
        <taxon>Eukaryota</taxon>
        <taxon>Sar</taxon>
        <taxon>Stramenopiles</taxon>
        <taxon>Ochrophyta</taxon>
        <taxon>Bacillariophyta</taxon>
        <taxon>Mediophyceae</taxon>
        <taxon>Lithodesmiophycidae</taxon>
        <taxon>Lithodesmiales</taxon>
        <taxon>Lithodesmiaceae</taxon>
        <taxon>Ditylum</taxon>
    </lineage>
</organism>
<dbReference type="FunFam" id="3.30.470.20:FF:000003">
    <property type="entry name" value="Inositol hexakisphosphate and diphosphoinositol-pentakisphosphate kinase"/>
    <property type="match status" value="1"/>
</dbReference>
<dbReference type="GO" id="GO:0000828">
    <property type="term" value="F:inositol hexakisphosphate kinase activity"/>
    <property type="evidence" value="ECO:0007669"/>
    <property type="project" value="UniProtKB-ARBA"/>
</dbReference>
<feature type="region of interest" description="Disordered" evidence="11">
    <location>
        <begin position="1"/>
        <end position="41"/>
    </location>
</feature>
<evidence type="ECO:0000313" key="13">
    <source>
        <dbReference type="EMBL" id="CAE4636908.1"/>
    </source>
</evidence>
<keyword evidence="3 10" id="KW-0963">Cytoplasm</keyword>
<comment type="function">
    <text evidence="10">Bifunctional inositol kinase that acts in concert with the IP6K kinases to synthesize the diphosphate group-containing inositol pyrophosphates diphosphoinositol pentakisphosphate, PP-InsP5, and bis-diphosphoinositol tetrakisphosphate, (PP)2-InsP4. PP-InsP5 and (PP)2-InsP4, also respectively called InsP7 and InsP8, may regulate a variety of cellular processes, including apoptosis, vesicle trafficking, cytoskeletal dynamics, and exocytosis. Phosphorylates inositol hexakisphosphate (InsP6).</text>
</comment>
<dbReference type="EMBL" id="HBNS01039170">
    <property type="protein sequence ID" value="CAE4636916.1"/>
    <property type="molecule type" value="Transcribed_RNA"/>
</dbReference>
<name>A0A6V2KMC2_9STRA</name>
<evidence type="ECO:0000256" key="10">
    <source>
        <dbReference type="RuleBase" id="RU365032"/>
    </source>
</evidence>
<feature type="compositionally biased region" description="Low complexity" evidence="11">
    <location>
        <begin position="545"/>
        <end position="561"/>
    </location>
</feature>
<evidence type="ECO:0000256" key="6">
    <source>
        <dbReference type="ARBA" id="ARBA00022777"/>
    </source>
</evidence>
<dbReference type="GO" id="GO:0005829">
    <property type="term" value="C:cytosol"/>
    <property type="evidence" value="ECO:0007669"/>
    <property type="project" value="UniProtKB-SubCell"/>
</dbReference>
<dbReference type="PANTHER" id="PTHR12750">
    <property type="entry name" value="DIPHOSPHOINOSITOL PENTAKISPHOSPHATE KINASE"/>
    <property type="match status" value="1"/>
</dbReference>
<comment type="catalytic activity">
    <reaction evidence="8">
        <text>5-diphospho-1D-myo-inositol 1,2,3,4,6-pentakisphosphate + ATP + H(+) = 1,5-bis(diphospho)-1D-myo-inositol 2,3,4,6-tetrakisphosphate + ADP</text>
        <dbReference type="Rhea" id="RHEA:10276"/>
        <dbReference type="ChEBI" id="CHEBI:15378"/>
        <dbReference type="ChEBI" id="CHEBI:30616"/>
        <dbReference type="ChEBI" id="CHEBI:58628"/>
        <dbReference type="ChEBI" id="CHEBI:77983"/>
        <dbReference type="ChEBI" id="CHEBI:456216"/>
        <dbReference type="EC" id="2.7.4.24"/>
    </reaction>
    <physiologicalReaction direction="left-to-right" evidence="8">
        <dbReference type="Rhea" id="RHEA:10277"/>
    </physiologicalReaction>
</comment>
<feature type="compositionally biased region" description="Low complexity" evidence="11">
    <location>
        <begin position="585"/>
        <end position="603"/>
    </location>
</feature>